<gene>
    <name evidence="2" type="ORF">IPA_09165</name>
</gene>
<dbReference type="Gene3D" id="1.10.10.10">
    <property type="entry name" value="Winged helix-like DNA-binding domain superfamily/Winged helix DNA-binding domain"/>
    <property type="match status" value="1"/>
</dbReference>
<feature type="domain" description="Winged helix DNA-binding" evidence="1">
    <location>
        <begin position="2"/>
        <end position="76"/>
    </location>
</feature>
<dbReference type="AlphaFoldDB" id="A0A977KC14"/>
<dbReference type="PANTHER" id="PTHR37318:SF1">
    <property type="entry name" value="BSL7504 PROTEIN"/>
    <property type="match status" value="1"/>
</dbReference>
<accession>A0A977KC14</accession>
<dbReference type="EMBL" id="CP006868">
    <property type="protein sequence ID" value="UXD22879.1"/>
    <property type="molecule type" value="Genomic_DNA"/>
</dbReference>
<dbReference type="SUPFAM" id="SSF46785">
    <property type="entry name" value="Winged helix' DNA-binding domain"/>
    <property type="match status" value="1"/>
</dbReference>
<evidence type="ECO:0000313" key="2">
    <source>
        <dbReference type="EMBL" id="UXD22879.1"/>
    </source>
</evidence>
<sequence>MAILLYLAAKGEVKFKTLCKDLKLTPGNAWSHLEKLQREGLIEMKRELPITGSKVSVRLTKKGYERADEILKVISELSNLRYLLSGALEGSEGSEGD</sequence>
<protein>
    <recommendedName>
        <fullName evidence="1">Winged helix DNA-binding domain-containing protein</fullName>
    </recommendedName>
</protein>
<dbReference type="KEGG" id="ipc:IPA_09165"/>
<dbReference type="PANTHER" id="PTHR37318">
    <property type="entry name" value="BSL7504 PROTEIN"/>
    <property type="match status" value="1"/>
</dbReference>
<dbReference type="Pfam" id="PF13601">
    <property type="entry name" value="HTH_34"/>
    <property type="match status" value="1"/>
</dbReference>
<dbReference type="Proteomes" id="UP001063698">
    <property type="component" value="Chromosome"/>
</dbReference>
<proteinExistence type="predicted"/>
<dbReference type="InterPro" id="IPR027395">
    <property type="entry name" value="WH_DNA-bd_dom"/>
</dbReference>
<reference evidence="2" key="1">
    <citation type="submission" date="2013-11" db="EMBL/GenBank/DDBJ databases">
        <title>Comparative genomics of Ignicoccus.</title>
        <authorList>
            <person name="Podar M."/>
        </authorList>
    </citation>
    <scope>NUCLEOTIDE SEQUENCE</scope>
    <source>
        <strain evidence="2">DSM 13166</strain>
    </source>
</reference>
<organism evidence="2 3">
    <name type="scientific">Ignicoccus pacificus DSM 13166</name>
    <dbReference type="NCBI Taxonomy" id="940294"/>
    <lineage>
        <taxon>Archaea</taxon>
        <taxon>Thermoproteota</taxon>
        <taxon>Thermoprotei</taxon>
        <taxon>Desulfurococcales</taxon>
        <taxon>Desulfurococcaceae</taxon>
        <taxon>Ignicoccus</taxon>
    </lineage>
</organism>
<evidence type="ECO:0000259" key="1">
    <source>
        <dbReference type="Pfam" id="PF13601"/>
    </source>
</evidence>
<dbReference type="InterPro" id="IPR036388">
    <property type="entry name" value="WH-like_DNA-bd_sf"/>
</dbReference>
<name>A0A977KC14_9CREN</name>
<dbReference type="InterPro" id="IPR036390">
    <property type="entry name" value="WH_DNA-bd_sf"/>
</dbReference>
<keyword evidence="3" id="KW-1185">Reference proteome</keyword>
<evidence type="ECO:0000313" key="3">
    <source>
        <dbReference type="Proteomes" id="UP001063698"/>
    </source>
</evidence>